<dbReference type="AlphaFoldDB" id="A0A2Z6QP04"/>
<name>A0A2Z6QP04_9GLOM</name>
<evidence type="ECO:0000313" key="3">
    <source>
        <dbReference type="Proteomes" id="UP000247702"/>
    </source>
</evidence>
<evidence type="ECO:0000313" key="2">
    <source>
        <dbReference type="EMBL" id="GBB86481.1"/>
    </source>
</evidence>
<comment type="caution">
    <text evidence="2">The sequence shown here is derived from an EMBL/GenBank/DDBJ whole genome shotgun (WGS) entry which is preliminary data.</text>
</comment>
<accession>A0A2Z6QP04</accession>
<gene>
    <name evidence="2" type="ORF">RclHR1_12910001</name>
</gene>
<dbReference type="EMBL" id="BEXD01000326">
    <property type="protein sequence ID" value="GBB86481.1"/>
    <property type="molecule type" value="Genomic_DNA"/>
</dbReference>
<proteinExistence type="predicted"/>
<reference evidence="2 3" key="1">
    <citation type="submission" date="2017-11" db="EMBL/GenBank/DDBJ databases">
        <title>The genome of Rhizophagus clarus HR1 reveals common genetic basis of auxotrophy among arbuscular mycorrhizal fungi.</title>
        <authorList>
            <person name="Kobayashi Y."/>
        </authorList>
    </citation>
    <scope>NUCLEOTIDE SEQUENCE [LARGE SCALE GENOMIC DNA]</scope>
    <source>
        <strain evidence="2 3">HR1</strain>
    </source>
</reference>
<keyword evidence="3" id="KW-1185">Reference proteome</keyword>
<evidence type="ECO:0000256" key="1">
    <source>
        <dbReference type="SAM" id="MobiDB-lite"/>
    </source>
</evidence>
<dbReference type="Proteomes" id="UP000247702">
    <property type="component" value="Unassembled WGS sequence"/>
</dbReference>
<feature type="region of interest" description="Disordered" evidence="1">
    <location>
        <begin position="42"/>
        <end position="66"/>
    </location>
</feature>
<sequence>MLHVLLLQTYPWPDVSSKSPIMPEMRLSKADTKLINVNMENTIDDTTIPPQPSGSSNTTPNDKKKKKAMNKLIEKIYVDTNILDDKVHNIRDIFVYIQ</sequence>
<organism evidence="2 3">
    <name type="scientific">Rhizophagus clarus</name>
    <dbReference type="NCBI Taxonomy" id="94130"/>
    <lineage>
        <taxon>Eukaryota</taxon>
        <taxon>Fungi</taxon>
        <taxon>Fungi incertae sedis</taxon>
        <taxon>Mucoromycota</taxon>
        <taxon>Glomeromycotina</taxon>
        <taxon>Glomeromycetes</taxon>
        <taxon>Glomerales</taxon>
        <taxon>Glomeraceae</taxon>
        <taxon>Rhizophagus</taxon>
    </lineage>
</organism>
<protein>
    <submittedName>
        <fullName evidence="2">Uncharacterized protein</fullName>
    </submittedName>
</protein>